<sequence length="94" mass="10908">MSFSNMIVGENGLLAELRFYNTFNERTFAEIINYVGEHLTEWRSNSFIPVSDAVSIFNLINELSGGNRFWNEEVTRRVEDAVLELQEMINSLEE</sequence>
<evidence type="ECO:0000313" key="1">
    <source>
        <dbReference type="EMBL" id="EUJ17806.1"/>
    </source>
</evidence>
<evidence type="ECO:0000313" key="2">
    <source>
        <dbReference type="Proteomes" id="UP000019246"/>
    </source>
</evidence>
<dbReference type="Proteomes" id="UP000019246">
    <property type="component" value="Unassembled WGS sequence"/>
</dbReference>
<dbReference type="STRING" id="1265818.MAQA_12436"/>
<gene>
    <name evidence="1" type="ORF">MAQA_12436</name>
</gene>
<organism evidence="1 2">
    <name type="scientific">Listeria aquatica FSL S10-1188</name>
    <dbReference type="NCBI Taxonomy" id="1265818"/>
    <lineage>
        <taxon>Bacteria</taxon>
        <taxon>Bacillati</taxon>
        <taxon>Bacillota</taxon>
        <taxon>Bacilli</taxon>
        <taxon>Bacillales</taxon>
        <taxon>Listeriaceae</taxon>
        <taxon>Listeria</taxon>
    </lineage>
</organism>
<reference evidence="1 2" key="1">
    <citation type="journal article" date="2014" name="Int. J. Syst. Evol. Microbiol.">
        <title>Listeria floridensis sp. nov., Listeria aquatica sp. nov., Listeria cornellensis sp. nov., Listeria riparia sp. nov. and Listeria grandensis sp. nov., from agricultural and natural environments.</title>
        <authorList>
            <person name="den Bakker H.C."/>
            <person name="Warchocki S."/>
            <person name="Wright E.M."/>
            <person name="Allred A.F."/>
            <person name="Ahlstrom C."/>
            <person name="Manuel C.S."/>
            <person name="Stasiewicz M.J."/>
            <person name="Burrell A."/>
            <person name="Roof S."/>
            <person name="Strawn L."/>
            <person name="Fortes E.D."/>
            <person name="Nightingale K.K."/>
            <person name="Kephart D."/>
            <person name="Wiedmann M."/>
        </authorList>
    </citation>
    <scope>NUCLEOTIDE SEQUENCE [LARGE SCALE GENOMIC DNA]</scope>
    <source>
        <strain evidence="1 2">FSL S10-1188</strain>
    </source>
</reference>
<name>W7B4Z8_9LIST</name>
<accession>W7B4Z8</accession>
<keyword evidence="2" id="KW-1185">Reference proteome</keyword>
<dbReference type="EMBL" id="AOCG01000012">
    <property type="protein sequence ID" value="EUJ17806.1"/>
    <property type="molecule type" value="Genomic_DNA"/>
</dbReference>
<dbReference type="AlphaFoldDB" id="W7B4Z8"/>
<dbReference type="PATRIC" id="fig|1265818.5.peg.2502"/>
<protein>
    <submittedName>
        <fullName evidence="1">Uncharacterized protein</fullName>
    </submittedName>
</protein>
<comment type="caution">
    <text evidence="1">The sequence shown here is derived from an EMBL/GenBank/DDBJ whole genome shotgun (WGS) entry which is preliminary data.</text>
</comment>
<proteinExistence type="predicted"/>